<dbReference type="EMBL" id="JBEZLS010000030">
    <property type="protein sequence ID" value="MEU9355480.1"/>
    <property type="molecule type" value="Genomic_DNA"/>
</dbReference>
<gene>
    <name evidence="2" type="ORF">AB0D65_31890</name>
</gene>
<feature type="compositionally biased region" description="Basic and acidic residues" evidence="1">
    <location>
        <begin position="172"/>
        <end position="182"/>
    </location>
</feature>
<evidence type="ECO:0000256" key="1">
    <source>
        <dbReference type="SAM" id="MobiDB-lite"/>
    </source>
</evidence>
<evidence type="ECO:0000313" key="2">
    <source>
        <dbReference type="EMBL" id="MEU9355480.1"/>
    </source>
</evidence>
<protein>
    <submittedName>
        <fullName evidence="2">Uncharacterized protein</fullName>
    </submittedName>
</protein>
<keyword evidence="3" id="KW-1185">Reference proteome</keyword>
<comment type="caution">
    <text evidence="2">The sequence shown here is derived from an EMBL/GenBank/DDBJ whole genome shotgun (WGS) entry which is preliminary data.</text>
</comment>
<dbReference type="RefSeq" id="WP_359988438.1">
    <property type="nucleotide sequence ID" value="NZ_JBEZLS010000030.1"/>
</dbReference>
<evidence type="ECO:0000313" key="3">
    <source>
        <dbReference type="Proteomes" id="UP001551582"/>
    </source>
</evidence>
<sequence length="402" mass="45503">MAFTTETKNRDYAWAVHQHPEFGRTVLLIRDRDMSSLHHDWMHGGNGFLYRHGGYWWDGARWYRPQQIVDRAYEGYEARPVADAVTVTAIEVLARSATAHTARVAKIADFTAPEGPLPHWREHLALWASHRKPGSRPLDQCTVDLQAPELDPADFVDRVGLAQIAELDLEDLPHPEYGRKDLPPPQAETAEGPRWSRPVARDWAEQYRRTHGPEKLLSTTTVFGTEQPRGLVDDHNRLTKIIADSLEDAEESKKNRLFTWTSGTRREEQAAHLAWWPAVAINDGIDGFVPLDAVRTTIVEAILGGLARDVEDLDERKDVFLGDIRSDVVHLIDWYILREPRLAPALFGEICLDARVRFGLDPKDVGALLRRSLNLDSSLEREILKALLDLALPPSAQSRDGR</sequence>
<proteinExistence type="predicted"/>
<organism evidence="2 3">
    <name type="scientific">Streptomyces griseoloalbus</name>
    <dbReference type="NCBI Taxonomy" id="67303"/>
    <lineage>
        <taxon>Bacteria</taxon>
        <taxon>Bacillati</taxon>
        <taxon>Actinomycetota</taxon>
        <taxon>Actinomycetes</taxon>
        <taxon>Kitasatosporales</taxon>
        <taxon>Streptomycetaceae</taxon>
        <taxon>Streptomyces</taxon>
    </lineage>
</organism>
<accession>A0ABV3EEA6</accession>
<dbReference type="Proteomes" id="UP001551582">
    <property type="component" value="Unassembled WGS sequence"/>
</dbReference>
<reference evidence="2 3" key="1">
    <citation type="submission" date="2024-06" db="EMBL/GenBank/DDBJ databases">
        <title>The Natural Products Discovery Center: Release of the First 8490 Sequenced Strains for Exploring Actinobacteria Biosynthetic Diversity.</title>
        <authorList>
            <person name="Kalkreuter E."/>
            <person name="Kautsar S.A."/>
            <person name="Yang D."/>
            <person name="Bader C.D."/>
            <person name="Teijaro C.N."/>
            <person name="Fluegel L."/>
            <person name="Davis C.M."/>
            <person name="Simpson J.R."/>
            <person name="Lauterbach L."/>
            <person name="Steele A.D."/>
            <person name="Gui C."/>
            <person name="Meng S."/>
            <person name="Li G."/>
            <person name="Viehrig K."/>
            <person name="Ye F."/>
            <person name="Su P."/>
            <person name="Kiefer A.F."/>
            <person name="Nichols A."/>
            <person name="Cepeda A.J."/>
            <person name="Yan W."/>
            <person name="Fan B."/>
            <person name="Jiang Y."/>
            <person name="Adhikari A."/>
            <person name="Zheng C.-J."/>
            <person name="Schuster L."/>
            <person name="Cowan T.M."/>
            <person name="Smanski M.J."/>
            <person name="Chevrette M.G."/>
            <person name="De Carvalho L.P.S."/>
            <person name="Shen B."/>
        </authorList>
    </citation>
    <scope>NUCLEOTIDE SEQUENCE [LARGE SCALE GENOMIC DNA]</scope>
    <source>
        <strain evidence="2 3">NPDC048274</strain>
    </source>
</reference>
<feature type="region of interest" description="Disordered" evidence="1">
    <location>
        <begin position="172"/>
        <end position="195"/>
    </location>
</feature>
<name>A0ABV3EEA6_9ACTN</name>